<keyword evidence="3" id="KW-1185">Reference proteome</keyword>
<reference evidence="2 3" key="1">
    <citation type="submission" date="2019-09" db="EMBL/GenBank/DDBJ databases">
        <title>Nitrincola iocasae sp. nov., a bacterium isolated from the sediment collected at a cold seep field in South China Sea.</title>
        <authorList>
            <person name="Zhang H."/>
            <person name="Wang H."/>
            <person name="Li C."/>
        </authorList>
    </citation>
    <scope>NUCLEOTIDE SEQUENCE [LARGE SCALE GENOMIC DNA]</scope>
    <source>
        <strain evidence="2 3">KXZD1103</strain>
    </source>
</reference>
<sequence>MNQVYNVIWNVSHQVWMAVSELTSARGKSSVSLPDSIRSHGLCVTGAIAALALAISTGSVWADVETTGDVNHTPTPNPLIGDWNLGGNNLIVGVNATGTLTINGGSAVTNGAGIIGYLGSIGNSSVTVEGAGSRWTNSGIVSVGTGSTGSLAISDGGVVASTRGYIGREFSGSSGSVTVSGMGSLWTNSVDLFVGHAGTDSLAISDGGEVVNTNGYIGFSGSTGTGSVTVDGEGSRWTNSGELYVGIYSIGNLSISNGGVVSASSAFIAYFGGTTGTLNIGAAAGDTAVAAGTLNAETLAFGSVYGVGTGNLVFNHTESAYNFAPNITGLGAIRLLAGTTRFTGNLNDYTGTMIVDGGMLSVAAGDTLILGGNYTQTADGVFKVGVTDDTTYGKLVVDGTAALPSNARIDVDVSNPGFGFITAVDNGMAGIISATILDSGGTFTVTDNSTLFNFGAQKVDNQVNLTLSAAAAGEGESSNGLTEQIVVAKGNAVALGAARALDSIFVSDPSGPIATLFVPFTTDEQVNTAVSQTLPLLVGGSQVAATSALTGMNRVVQARIESNRGLSSGDHFYGDEKFWLKPFGSWADQDDRRGVSGYKSNTAGLAFGGDTTVSDATRLGLSFAYARSSVDGNSTLAPNSAKVDVYQLIGYGSHALDEATEINFQLGVGQNRNKGTRDLLSFGERATSSYDSLVATAGAGVGRNITLSDTTTFTPSVRADYSWIRDEGYTETGAGPLNLKVTSRTTDELILAMDGKLTQELKQDVLLSANLGLGYDLLNEQTSITSSFAGAPGAAFTTKGMDPSPWLARGGLGLATHTAGGMEISARYDAEYRQDFLNQTASIKLRWAF</sequence>
<dbReference type="SMART" id="SM00869">
    <property type="entry name" value="Autotransporter"/>
    <property type="match status" value="1"/>
</dbReference>
<evidence type="ECO:0000313" key="3">
    <source>
        <dbReference type="Proteomes" id="UP000325606"/>
    </source>
</evidence>
<proteinExistence type="predicted"/>
<dbReference type="Pfam" id="PF03797">
    <property type="entry name" value="Autotransporter"/>
    <property type="match status" value="1"/>
</dbReference>
<dbReference type="InterPro" id="IPR024973">
    <property type="entry name" value="ESPR"/>
</dbReference>
<dbReference type="InterPro" id="IPR005546">
    <property type="entry name" value="Autotransporte_beta"/>
</dbReference>
<dbReference type="KEGG" id="nik:F5I99_12395"/>
<dbReference type="PROSITE" id="PS51208">
    <property type="entry name" value="AUTOTRANSPORTER"/>
    <property type="match status" value="1"/>
</dbReference>
<dbReference type="AlphaFoldDB" id="A0A5J6LF45"/>
<dbReference type="InterPro" id="IPR036709">
    <property type="entry name" value="Autotransporte_beta_dom_sf"/>
</dbReference>
<dbReference type="EMBL" id="CP044222">
    <property type="protein sequence ID" value="QEW07239.1"/>
    <property type="molecule type" value="Genomic_DNA"/>
</dbReference>
<dbReference type="Pfam" id="PF13018">
    <property type="entry name" value="ESPR"/>
    <property type="match status" value="1"/>
</dbReference>
<dbReference type="InterPro" id="IPR030895">
    <property type="entry name" value="T5SS_PEPC_rpt"/>
</dbReference>
<dbReference type="NCBIfam" id="TIGR01414">
    <property type="entry name" value="autotrans_barl"/>
    <property type="match status" value="1"/>
</dbReference>
<organism evidence="2 3">
    <name type="scientific">Nitrincola iocasae</name>
    <dbReference type="NCBI Taxonomy" id="2614693"/>
    <lineage>
        <taxon>Bacteria</taxon>
        <taxon>Pseudomonadati</taxon>
        <taxon>Pseudomonadota</taxon>
        <taxon>Gammaproteobacteria</taxon>
        <taxon>Oceanospirillales</taxon>
        <taxon>Oceanospirillaceae</taxon>
        <taxon>Nitrincola</taxon>
    </lineage>
</organism>
<dbReference type="InterPro" id="IPR006315">
    <property type="entry name" value="OM_autotransptr_brl_dom"/>
</dbReference>
<evidence type="ECO:0000313" key="2">
    <source>
        <dbReference type="EMBL" id="QEW07239.1"/>
    </source>
</evidence>
<dbReference type="Proteomes" id="UP000325606">
    <property type="component" value="Chromosome"/>
</dbReference>
<dbReference type="NCBIfam" id="TIGR04393">
    <property type="entry name" value="rpt_T5SS_PEPC"/>
    <property type="match status" value="3"/>
</dbReference>
<gene>
    <name evidence="2" type="ORF">F5I99_12395</name>
</gene>
<dbReference type="GO" id="GO:0019867">
    <property type="term" value="C:outer membrane"/>
    <property type="evidence" value="ECO:0007669"/>
    <property type="project" value="InterPro"/>
</dbReference>
<protein>
    <submittedName>
        <fullName evidence="2">Autotransporter domain-containing protein</fullName>
    </submittedName>
</protein>
<accession>A0A5J6LF45</accession>
<feature type="domain" description="Autotransporter" evidence="1">
    <location>
        <begin position="571"/>
        <end position="849"/>
    </location>
</feature>
<dbReference type="SUPFAM" id="SSF103515">
    <property type="entry name" value="Autotransporter"/>
    <property type="match status" value="1"/>
</dbReference>
<dbReference type="Gene3D" id="2.40.128.130">
    <property type="entry name" value="Autotransporter beta-domain"/>
    <property type="match status" value="1"/>
</dbReference>
<dbReference type="RefSeq" id="WP_151056450.1">
    <property type="nucleotide sequence ID" value="NZ_CP044222.1"/>
</dbReference>
<name>A0A5J6LF45_9GAMM</name>
<evidence type="ECO:0000259" key="1">
    <source>
        <dbReference type="PROSITE" id="PS51208"/>
    </source>
</evidence>